<gene>
    <name evidence="2" type="ORF">H6P81_015242</name>
</gene>
<dbReference type="AlphaFoldDB" id="A0AAV7E4X8"/>
<sequence length="97" mass="10528">MERVVATAASRFAFRATATAVNATGPALKRLMGTTGRGANRAAVHGARMPAASSINLEEMEEELYKGKEEEEKKTKEVEDKVDSQLNKSAKKSSEKE</sequence>
<accession>A0AAV7E4X8</accession>
<evidence type="ECO:0000313" key="3">
    <source>
        <dbReference type="Proteomes" id="UP000825729"/>
    </source>
</evidence>
<protein>
    <submittedName>
        <fullName evidence="2">Uncharacterized protein</fullName>
    </submittedName>
</protein>
<feature type="region of interest" description="Disordered" evidence="1">
    <location>
        <begin position="53"/>
        <end position="97"/>
    </location>
</feature>
<reference evidence="2 3" key="1">
    <citation type="submission" date="2021-07" db="EMBL/GenBank/DDBJ databases">
        <title>The Aristolochia fimbriata genome: insights into angiosperm evolution, floral development and chemical biosynthesis.</title>
        <authorList>
            <person name="Jiao Y."/>
        </authorList>
    </citation>
    <scope>NUCLEOTIDE SEQUENCE [LARGE SCALE GENOMIC DNA]</scope>
    <source>
        <strain evidence="2">IBCAS-2021</strain>
        <tissue evidence="2">Leaf</tissue>
    </source>
</reference>
<dbReference type="EMBL" id="JAINDJ010000006">
    <property type="protein sequence ID" value="KAG9443902.1"/>
    <property type="molecule type" value="Genomic_DNA"/>
</dbReference>
<comment type="caution">
    <text evidence="2">The sequence shown here is derived from an EMBL/GenBank/DDBJ whole genome shotgun (WGS) entry which is preliminary data.</text>
</comment>
<proteinExistence type="predicted"/>
<evidence type="ECO:0000256" key="1">
    <source>
        <dbReference type="SAM" id="MobiDB-lite"/>
    </source>
</evidence>
<dbReference type="Proteomes" id="UP000825729">
    <property type="component" value="Unassembled WGS sequence"/>
</dbReference>
<feature type="compositionally biased region" description="Basic and acidic residues" evidence="1">
    <location>
        <begin position="63"/>
        <end position="83"/>
    </location>
</feature>
<keyword evidence="3" id="KW-1185">Reference proteome</keyword>
<name>A0AAV7E4X8_ARIFI</name>
<organism evidence="2 3">
    <name type="scientific">Aristolochia fimbriata</name>
    <name type="common">White veined hardy Dutchman's pipe vine</name>
    <dbReference type="NCBI Taxonomy" id="158543"/>
    <lineage>
        <taxon>Eukaryota</taxon>
        <taxon>Viridiplantae</taxon>
        <taxon>Streptophyta</taxon>
        <taxon>Embryophyta</taxon>
        <taxon>Tracheophyta</taxon>
        <taxon>Spermatophyta</taxon>
        <taxon>Magnoliopsida</taxon>
        <taxon>Magnoliidae</taxon>
        <taxon>Piperales</taxon>
        <taxon>Aristolochiaceae</taxon>
        <taxon>Aristolochia</taxon>
    </lineage>
</organism>
<evidence type="ECO:0000313" key="2">
    <source>
        <dbReference type="EMBL" id="KAG9443902.1"/>
    </source>
</evidence>